<evidence type="ECO:0000313" key="2">
    <source>
        <dbReference type="Proteomes" id="UP000478892"/>
    </source>
</evidence>
<dbReference type="EMBL" id="WQLV01000013">
    <property type="protein sequence ID" value="MVO17728.1"/>
    <property type="molecule type" value="Genomic_DNA"/>
</dbReference>
<gene>
    <name evidence="1" type="ORF">GO984_18080</name>
</gene>
<accession>A0A6L6WKP5</accession>
<sequence length="347" mass="36132">MTACFCAIPPESSAKAAAMAKMCASLVVPPMMPAAMVNLQAAASATAAIDPFADMAASALPLSKFTMPEVGFGLGPLVKIAAVLKLLPNKMALFDPIKLQAELDAMAKSIAPQAASLKAMASVNTSVMVKFSAMASVVAELKAAGLDPFEVDFAESVTEKIGSAPRPSWSPTLPLGLLPKLQFLASLPPLAEITEELDIAPGAEAAQKLSSMLKPLLPVVMMPSLPIQLMIKASMTMSMVENISENLQMGSPEARQKSAAMMRMMASANLSVTLAPPPPPPLGLPALEDVKIGMKMAKQGFISAKTSGVAIPELSFIPTLQAVLNMRMTLAQLTKAPPIGFCTQCGV</sequence>
<comment type="caution">
    <text evidence="1">The sequence shown here is derived from an EMBL/GenBank/DDBJ whole genome shotgun (WGS) entry which is preliminary data.</text>
</comment>
<evidence type="ECO:0000313" key="1">
    <source>
        <dbReference type="EMBL" id="MVO17728.1"/>
    </source>
</evidence>
<organism evidence="1 2">
    <name type="scientific">Parasedimentitalea huanghaiensis</name>
    <dbReference type="NCBI Taxonomy" id="2682100"/>
    <lineage>
        <taxon>Bacteria</taxon>
        <taxon>Pseudomonadati</taxon>
        <taxon>Pseudomonadota</taxon>
        <taxon>Alphaproteobacteria</taxon>
        <taxon>Rhodobacterales</taxon>
        <taxon>Paracoccaceae</taxon>
        <taxon>Parasedimentitalea</taxon>
    </lineage>
</organism>
<dbReference type="RefSeq" id="WP_157023997.1">
    <property type="nucleotide sequence ID" value="NZ_WQLV01000013.1"/>
</dbReference>
<dbReference type="Proteomes" id="UP000478892">
    <property type="component" value="Unassembled WGS sequence"/>
</dbReference>
<keyword evidence="2" id="KW-1185">Reference proteome</keyword>
<proteinExistence type="predicted"/>
<reference evidence="1 2" key="1">
    <citation type="submission" date="2019-12" db="EMBL/GenBank/DDBJ databases">
        <authorList>
            <person name="Zhang Y.-J."/>
        </authorList>
    </citation>
    <scope>NUCLEOTIDE SEQUENCE [LARGE SCALE GENOMIC DNA]</scope>
    <source>
        <strain evidence="1 2">CY05</strain>
    </source>
</reference>
<dbReference type="AlphaFoldDB" id="A0A6L6WKP5"/>
<name>A0A6L6WKP5_9RHOB</name>
<protein>
    <submittedName>
        <fullName evidence="1">Uncharacterized protein</fullName>
    </submittedName>
</protein>